<keyword evidence="3" id="KW-1185">Reference proteome</keyword>
<accession>A0ABY3R3E7</accession>
<dbReference type="RefSeq" id="WP_231317517.1">
    <property type="nucleotide sequence ID" value="NZ_CP088156.1"/>
</dbReference>
<dbReference type="EMBL" id="CP088156">
    <property type="protein sequence ID" value="UFZ01723.1"/>
    <property type="molecule type" value="Genomic_DNA"/>
</dbReference>
<proteinExistence type="predicted"/>
<sequence length="326" mass="35953">MSPASSATHPRPDPEAASDGAAIKPVHASDTGAASRAAIQTWTGKVIAEQIHAKPLGEAYRQWLYHRVTRQPLLRDMYSKSFSAYGDTVLALKAGDDHVVVSQSDSYIRSLGQDLRGVRMSELKFATANSLREIYDQCLKTRQPVYARYISSLSDQNAYWEVLVLPLAMKSQSEPLFSMSFVAMLSEKIDVLQILYDRSPVGIVAAVPIMNGQNKTDDARILTMNAKARQILRQDPARHQIHTIGELIRYVGDSLGWTATQTALEGYATRIDYRNGDGDLFSLTIEIVNQIILIAVAELNRPEMSGSSETPEVKTAGRFARILGLG</sequence>
<name>A0ABY3R3E7_9BRAD</name>
<organism evidence="2 3">
    <name type="scientific">Bradyrhizobium ontarionense</name>
    <dbReference type="NCBI Taxonomy" id="2898149"/>
    <lineage>
        <taxon>Bacteria</taxon>
        <taxon>Pseudomonadati</taxon>
        <taxon>Pseudomonadota</taxon>
        <taxon>Alphaproteobacteria</taxon>
        <taxon>Hyphomicrobiales</taxon>
        <taxon>Nitrobacteraceae</taxon>
        <taxon>Bradyrhizobium</taxon>
    </lineage>
</organism>
<evidence type="ECO:0008006" key="4">
    <source>
        <dbReference type="Google" id="ProtNLM"/>
    </source>
</evidence>
<evidence type="ECO:0000313" key="3">
    <source>
        <dbReference type="Proteomes" id="UP001431010"/>
    </source>
</evidence>
<protein>
    <recommendedName>
        <fullName evidence="4">PAS domain-containing protein</fullName>
    </recommendedName>
</protein>
<evidence type="ECO:0000313" key="2">
    <source>
        <dbReference type="EMBL" id="UFZ01723.1"/>
    </source>
</evidence>
<gene>
    <name evidence="2" type="ORF">LQG66_20605</name>
</gene>
<evidence type="ECO:0000256" key="1">
    <source>
        <dbReference type="SAM" id="MobiDB-lite"/>
    </source>
</evidence>
<reference evidence="2" key="1">
    <citation type="journal article" date="2024" name="Antonie Van Leeuwenhoek">
        <title>Bradyrhizobium ontarionense sp. nov., a novel bacterial symbiont isolated from Aeschynomene indica (Indian jointvetch), harbours photosynthesis, nitrogen fixation and nitrous oxide (N2O) reductase genes.</title>
        <authorList>
            <person name="Bromfield E.S.P."/>
            <person name="Cloutier S."/>
        </authorList>
    </citation>
    <scope>NUCLEOTIDE SEQUENCE</scope>
    <source>
        <strain evidence="2">A19</strain>
    </source>
</reference>
<dbReference type="Proteomes" id="UP001431010">
    <property type="component" value="Chromosome"/>
</dbReference>
<feature type="region of interest" description="Disordered" evidence="1">
    <location>
        <begin position="1"/>
        <end position="22"/>
    </location>
</feature>